<keyword evidence="2" id="KW-1185">Reference proteome</keyword>
<dbReference type="AlphaFoldDB" id="A0A934WW57"/>
<protein>
    <submittedName>
        <fullName evidence="1">Uncharacterized protein</fullName>
    </submittedName>
</protein>
<reference evidence="1" key="1">
    <citation type="submission" date="2021-01" db="EMBL/GenBank/DDBJ databases">
        <title>Marivirga aurantiaca sp. nov., isolated from intertidal surface sediments.</title>
        <authorList>
            <person name="Zhang M."/>
        </authorList>
    </citation>
    <scope>NUCLEOTIDE SEQUENCE</scope>
    <source>
        <strain evidence="1">S37H4</strain>
    </source>
</reference>
<accession>A0A934WW57</accession>
<name>A0A934WW57_9BACT</name>
<evidence type="ECO:0000313" key="2">
    <source>
        <dbReference type="Proteomes" id="UP000611723"/>
    </source>
</evidence>
<sequence length="603" mass="68497">MTYHNNLHSFHIPVMGLAYTIDTPIRLAHLGISSVLSLGDDILIERVRKFYSSKFNLSFTPIEADEDDARARRITAYLDMVQDIVQKKFELHKNRLIESASYMNSFREMLPDCSKVKKELEKVWLKYEMSDLKAWLNEHLRPGKIDVNIMTKLDNVNYKGAEPLAAKFNDGHASLRGFAESKISSSVVLSAGMNPRLYSYFENLKDFYPDKEGQLNKKIILKVSDYRSALVQGKFLAKKGIWVSEYRMESGLNCGGHAFATQGKLMGPILEEFKRNKDELIASVFSLYKTALEEKGFTVGEQAPELHITAQGGVGTSEEHNFLLQNYELSSVGWGSPFLLVPEAVSIDETTRNLLSEAKEEDFYLSQASPLGVPFNNIKGSSRQVEMMKSNVKGKTGSPCTKKFLKLNTEFTDKPICTASTKYHNLKLAQMEKAGLSKQQYQKEHNELMEKECLCGGLSTPFFLENDMDTKIEGAGVTVCPGPNLAYFSGKISLKEMISHIYGRLNLIDTGLRPHMFIKELELYVNYLFKELDMYKSEPNNKKVKYLKNFQVNLLEGIDYYKSLFLKKESFLSQGINSLIEQLNNFENKLKTNHVLQKMSVLA</sequence>
<gene>
    <name evidence="1" type="ORF">JKA74_03115</name>
</gene>
<dbReference type="RefSeq" id="WP_201429693.1">
    <property type="nucleotide sequence ID" value="NZ_JAEQBW010000001.1"/>
</dbReference>
<organism evidence="1 2">
    <name type="scientific">Marivirga aurantiaca</name>
    <dbReference type="NCBI Taxonomy" id="2802615"/>
    <lineage>
        <taxon>Bacteria</taxon>
        <taxon>Pseudomonadati</taxon>
        <taxon>Bacteroidota</taxon>
        <taxon>Cytophagia</taxon>
        <taxon>Cytophagales</taxon>
        <taxon>Marivirgaceae</taxon>
        <taxon>Marivirga</taxon>
    </lineage>
</organism>
<evidence type="ECO:0000313" key="1">
    <source>
        <dbReference type="EMBL" id="MBK6264015.1"/>
    </source>
</evidence>
<dbReference type="Proteomes" id="UP000611723">
    <property type="component" value="Unassembled WGS sequence"/>
</dbReference>
<dbReference type="EMBL" id="JAEQBW010000001">
    <property type="protein sequence ID" value="MBK6264015.1"/>
    <property type="molecule type" value="Genomic_DNA"/>
</dbReference>
<comment type="caution">
    <text evidence="1">The sequence shown here is derived from an EMBL/GenBank/DDBJ whole genome shotgun (WGS) entry which is preliminary data.</text>
</comment>
<proteinExistence type="predicted"/>